<comment type="caution">
    <text evidence="2">The sequence shown here is derived from an EMBL/GenBank/DDBJ whole genome shotgun (WGS) entry which is preliminary data.</text>
</comment>
<name>A0AAW0JK35_QUESU</name>
<keyword evidence="3" id="KW-1185">Reference proteome</keyword>
<feature type="transmembrane region" description="Helical" evidence="1">
    <location>
        <begin position="6"/>
        <end position="26"/>
    </location>
</feature>
<feature type="transmembrane region" description="Helical" evidence="1">
    <location>
        <begin position="33"/>
        <end position="50"/>
    </location>
</feature>
<reference evidence="2 3" key="1">
    <citation type="journal article" date="2018" name="Sci. Data">
        <title>The draft genome sequence of cork oak.</title>
        <authorList>
            <person name="Ramos A.M."/>
            <person name="Usie A."/>
            <person name="Barbosa P."/>
            <person name="Barros P.M."/>
            <person name="Capote T."/>
            <person name="Chaves I."/>
            <person name="Simoes F."/>
            <person name="Abreu I."/>
            <person name="Carrasquinho I."/>
            <person name="Faro C."/>
            <person name="Guimaraes J.B."/>
            <person name="Mendonca D."/>
            <person name="Nobrega F."/>
            <person name="Rodrigues L."/>
            <person name="Saibo N.J.M."/>
            <person name="Varela M.C."/>
            <person name="Egas C."/>
            <person name="Matos J."/>
            <person name="Miguel C.M."/>
            <person name="Oliveira M.M."/>
            <person name="Ricardo C.P."/>
            <person name="Goncalves S."/>
        </authorList>
    </citation>
    <scope>NUCLEOTIDE SEQUENCE [LARGE SCALE GENOMIC DNA]</scope>
    <source>
        <strain evidence="3">cv. HL8</strain>
    </source>
</reference>
<proteinExistence type="predicted"/>
<sequence length="160" mass="18446">MAVISLPLILAISVFVFIVFFPKAGIIAGMAKLQLFFQSLFVILAALFYLSHADVGTAAQYKTPYLRMNWDQRSEFERNEIITYEEVSLIKEEELRKVSWGPNHQAKLKIELGMPFLTFNGNVLKEDLVGRMTRSVIQLSNWSYENWTEGADQFFIKTRV</sequence>
<dbReference type="EMBL" id="PKMF04000523">
    <property type="protein sequence ID" value="KAK7827314.1"/>
    <property type="molecule type" value="Genomic_DNA"/>
</dbReference>
<keyword evidence="1" id="KW-0812">Transmembrane</keyword>
<evidence type="ECO:0000313" key="2">
    <source>
        <dbReference type="EMBL" id="KAK7827314.1"/>
    </source>
</evidence>
<accession>A0AAW0JK35</accession>
<keyword evidence="1" id="KW-1133">Transmembrane helix</keyword>
<organism evidence="2 3">
    <name type="scientific">Quercus suber</name>
    <name type="common">Cork oak</name>
    <dbReference type="NCBI Taxonomy" id="58331"/>
    <lineage>
        <taxon>Eukaryota</taxon>
        <taxon>Viridiplantae</taxon>
        <taxon>Streptophyta</taxon>
        <taxon>Embryophyta</taxon>
        <taxon>Tracheophyta</taxon>
        <taxon>Spermatophyta</taxon>
        <taxon>Magnoliopsida</taxon>
        <taxon>eudicotyledons</taxon>
        <taxon>Gunneridae</taxon>
        <taxon>Pentapetalae</taxon>
        <taxon>rosids</taxon>
        <taxon>fabids</taxon>
        <taxon>Fagales</taxon>
        <taxon>Fagaceae</taxon>
        <taxon>Quercus</taxon>
    </lineage>
</organism>
<evidence type="ECO:0000313" key="3">
    <source>
        <dbReference type="Proteomes" id="UP000237347"/>
    </source>
</evidence>
<keyword evidence="1" id="KW-0472">Membrane</keyword>
<dbReference type="Proteomes" id="UP000237347">
    <property type="component" value="Unassembled WGS sequence"/>
</dbReference>
<dbReference type="AlphaFoldDB" id="A0AAW0JK35"/>
<evidence type="ECO:0000256" key="1">
    <source>
        <dbReference type="SAM" id="Phobius"/>
    </source>
</evidence>
<protein>
    <submittedName>
        <fullName evidence="2">Uncharacterized protein</fullName>
    </submittedName>
</protein>
<gene>
    <name evidence="2" type="ORF">CFP56_031196</name>
</gene>